<keyword evidence="3" id="KW-1185">Reference proteome</keyword>
<sequence>MCEVVAGVACKSVIATGSVNFTRGARKTDKWLRFSFTVYSCRTEGAAQRLYKALTADDPRSDGAEGPQLGDESAVSSDLLAGKYPVAYIHDKVRVGSTVLWTYAMGSEKAVTSERAEMAAKLQTQRVQQVHEGLEPTASADVP</sequence>
<evidence type="ECO:0000313" key="2">
    <source>
        <dbReference type="EMBL" id="WLQ59205.1"/>
    </source>
</evidence>
<dbReference type="EMBL" id="CP120988">
    <property type="protein sequence ID" value="WLQ59205.1"/>
    <property type="molecule type" value="Genomic_DNA"/>
</dbReference>
<feature type="region of interest" description="Disordered" evidence="1">
    <location>
        <begin position="122"/>
        <end position="143"/>
    </location>
</feature>
<dbReference type="Proteomes" id="UP001235744">
    <property type="component" value="Chromosome"/>
</dbReference>
<gene>
    <name evidence="2" type="ORF">P8A19_28945</name>
</gene>
<accession>A0ABY9IVA1</accession>
<name>A0ABY9IVA1_9ACTN</name>
<proteinExistence type="predicted"/>
<organism evidence="2 3">
    <name type="scientific">Streptomyces poriferorum</name>
    <dbReference type="NCBI Taxonomy" id="2798799"/>
    <lineage>
        <taxon>Bacteria</taxon>
        <taxon>Bacillati</taxon>
        <taxon>Actinomycetota</taxon>
        <taxon>Actinomycetes</taxon>
        <taxon>Kitasatosporales</taxon>
        <taxon>Streptomycetaceae</taxon>
        <taxon>Streptomyces</taxon>
    </lineage>
</organism>
<dbReference type="RefSeq" id="WP_306069968.1">
    <property type="nucleotide sequence ID" value="NZ_CP120988.1"/>
</dbReference>
<reference evidence="2 3" key="1">
    <citation type="submission" date="2023-03" db="EMBL/GenBank/DDBJ databases">
        <title>Isolation and description of six Streptomyces strains from soil environments, able to metabolize different microbial glucans.</title>
        <authorList>
            <person name="Widen T."/>
            <person name="Larsbrink J."/>
        </authorList>
    </citation>
    <scope>NUCLEOTIDE SEQUENCE [LARGE SCALE GENOMIC DNA]</scope>
    <source>
        <strain evidence="2 3">Alt2</strain>
    </source>
</reference>
<evidence type="ECO:0000256" key="1">
    <source>
        <dbReference type="SAM" id="MobiDB-lite"/>
    </source>
</evidence>
<protein>
    <submittedName>
        <fullName evidence="2">Uncharacterized protein</fullName>
    </submittedName>
</protein>
<evidence type="ECO:0000313" key="3">
    <source>
        <dbReference type="Proteomes" id="UP001235744"/>
    </source>
</evidence>